<name>A0ACC1TRU6_9AGAR</name>
<proteinExistence type="predicted"/>
<organism evidence="1 2">
    <name type="scientific">Lentinula aff. lateritia</name>
    <dbReference type="NCBI Taxonomy" id="2804960"/>
    <lineage>
        <taxon>Eukaryota</taxon>
        <taxon>Fungi</taxon>
        <taxon>Dikarya</taxon>
        <taxon>Basidiomycota</taxon>
        <taxon>Agaricomycotina</taxon>
        <taxon>Agaricomycetes</taxon>
        <taxon>Agaricomycetidae</taxon>
        <taxon>Agaricales</taxon>
        <taxon>Marasmiineae</taxon>
        <taxon>Omphalotaceae</taxon>
        <taxon>Lentinula</taxon>
    </lineage>
</organism>
<accession>A0ACC1TRU6</accession>
<reference evidence="1" key="1">
    <citation type="submission" date="2022-09" db="EMBL/GenBank/DDBJ databases">
        <title>A Global Phylogenomic Analysis of the Shiitake Genus Lentinula.</title>
        <authorList>
            <consortium name="DOE Joint Genome Institute"/>
            <person name="Sierra-Patev S."/>
            <person name="Min B."/>
            <person name="Naranjo-Ortiz M."/>
            <person name="Looney B."/>
            <person name="Konkel Z."/>
            <person name="Slot J.C."/>
            <person name="Sakamoto Y."/>
            <person name="Steenwyk J.L."/>
            <person name="Rokas A."/>
            <person name="Carro J."/>
            <person name="Camarero S."/>
            <person name="Ferreira P."/>
            <person name="Molpeceres G."/>
            <person name="Ruiz-Duenas F.J."/>
            <person name="Serrano A."/>
            <person name="Henrissat B."/>
            <person name="Drula E."/>
            <person name="Hughes K.W."/>
            <person name="Mata J.L."/>
            <person name="Ishikawa N.K."/>
            <person name="Vargas-Isla R."/>
            <person name="Ushijima S."/>
            <person name="Smith C.A."/>
            <person name="Ahrendt S."/>
            <person name="Andreopoulos W."/>
            <person name="He G."/>
            <person name="Labutti K."/>
            <person name="Lipzen A."/>
            <person name="Ng V."/>
            <person name="Riley R."/>
            <person name="Sandor L."/>
            <person name="Barry K."/>
            <person name="Martinez A.T."/>
            <person name="Xiao Y."/>
            <person name="Gibbons J.G."/>
            <person name="Terashima K."/>
            <person name="Grigoriev I.V."/>
            <person name="Hibbett D.S."/>
        </authorList>
    </citation>
    <scope>NUCLEOTIDE SEQUENCE</scope>
    <source>
        <strain evidence="1">TMI1499</strain>
    </source>
</reference>
<evidence type="ECO:0000313" key="1">
    <source>
        <dbReference type="EMBL" id="KAJ3807337.1"/>
    </source>
</evidence>
<sequence>MACRFGLEESRGLASGSLVSAESLRYQKMADNLCAQGKPNEAAPFMFMLKAMEDKNNVDTFTTFAFVHQNYCKALEVLEDGKLLTYSSPVSQLPPGRNSVLPPGRELYTPQEQEKMASYESTISYGAALAAFRLSGDYEESRMYLCAAVKANPTVMPKILRRSERPRWQLSTPAQGHRTHPKMRMIIFGSRRTFGWKRMFGTGFMLIRMPNKLSEGLFPA</sequence>
<keyword evidence="2" id="KW-1185">Reference proteome</keyword>
<comment type="caution">
    <text evidence="1">The sequence shown here is derived from an EMBL/GenBank/DDBJ whole genome shotgun (WGS) entry which is preliminary data.</text>
</comment>
<gene>
    <name evidence="1" type="ORF">F5876DRAFT_68193</name>
</gene>
<dbReference type="Proteomes" id="UP001163835">
    <property type="component" value="Unassembled WGS sequence"/>
</dbReference>
<evidence type="ECO:0000313" key="2">
    <source>
        <dbReference type="Proteomes" id="UP001163835"/>
    </source>
</evidence>
<protein>
    <submittedName>
        <fullName evidence="1">Uncharacterized protein</fullName>
    </submittedName>
</protein>
<dbReference type="EMBL" id="MU795315">
    <property type="protein sequence ID" value="KAJ3807337.1"/>
    <property type="molecule type" value="Genomic_DNA"/>
</dbReference>